<dbReference type="Pfam" id="PF05354">
    <property type="entry name" value="Phage_attach"/>
    <property type="match status" value="1"/>
</dbReference>
<dbReference type="RefSeq" id="WP_045683121.1">
    <property type="nucleotide sequence ID" value="NZ_CP010803.1"/>
</dbReference>
<dbReference type="Gene3D" id="2.40.10.180">
    <property type="entry name" value="Phage tail proteins"/>
    <property type="match status" value="1"/>
</dbReference>
<evidence type="ECO:0000313" key="1">
    <source>
        <dbReference type="EMBL" id="AJY47045.1"/>
    </source>
</evidence>
<reference evidence="1 2" key="1">
    <citation type="journal article" date="2015" name="Genome Announc.">
        <title>Complete genome sequence of Martelella endophytica YC6887, which has antifungal activity associated with a halophyte.</title>
        <authorList>
            <person name="Khan A."/>
            <person name="Khan H."/>
            <person name="Chung E.J."/>
            <person name="Hossain M.T."/>
            <person name="Chung Y.R."/>
        </authorList>
    </citation>
    <scope>NUCLEOTIDE SEQUENCE [LARGE SCALE GENOMIC DNA]</scope>
    <source>
        <strain evidence="1">YC6887</strain>
    </source>
</reference>
<accession>A0A0D5LSV8</accession>
<dbReference type="OrthoDB" id="8405841at2"/>
<keyword evidence="2" id="KW-1185">Reference proteome</keyword>
<dbReference type="HOGENOM" id="CLU_2195175_0_0_5"/>
<dbReference type="InterPro" id="IPR008018">
    <property type="entry name" value="Phage_tail_attach_FII"/>
</dbReference>
<dbReference type="PATRIC" id="fig|1486262.3.peg.3593"/>
<evidence type="ECO:0000313" key="2">
    <source>
        <dbReference type="Proteomes" id="UP000032611"/>
    </source>
</evidence>
<protein>
    <recommendedName>
        <fullName evidence="3">Phage head-tail adapter protein</fullName>
    </recommendedName>
</protein>
<evidence type="ECO:0008006" key="3">
    <source>
        <dbReference type="Google" id="ProtNLM"/>
    </source>
</evidence>
<dbReference type="EMBL" id="CP010803">
    <property type="protein sequence ID" value="AJY47045.1"/>
    <property type="molecule type" value="Genomic_DNA"/>
</dbReference>
<dbReference type="Proteomes" id="UP000032611">
    <property type="component" value="Chromosome"/>
</dbReference>
<sequence>MRIERPAIFAAMGDAFAGTFGNVDCRFTIDGVALSDPVRGILRQKRELELADEFGRQDVEAVTHVLSVPATGLEELESERDTVNIDGTFYGIRNLSDDGRAMLKLWLKGDI</sequence>
<proteinExistence type="predicted"/>
<dbReference type="STRING" id="1486262.TM49_17365"/>
<dbReference type="GO" id="GO:0019068">
    <property type="term" value="P:virion assembly"/>
    <property type="evidence" value="ECO:0007669"/>
    <property type="project" value="InterPro"/>
</dbReference>
<organism evidence="1 2">
    <name type="scientific">Martelella endophytica</name>
    <dbReference type="NCBI Taxonomy" id="1486262"/>
    <lineage>
        <taxon>Bacteria</taxon>
        <taxon>Pseudomonadati</taxon>
        <taxon>Pseudomonadota</taxon>
        <taxon>Alphaproteobacteria</taxon>
        <taxon>Hyphomicrobiales</taxon>
        <taxon>Aurantimonadaceae</taxon>
        <taxon>Martelella</taxon>
    </lineage>
</organism>
<dbReference type="AlphaFoldDB" id="A0A0D5LSV8"/>
<name>A0A0D5LSV8_MAREN</name>
<gene>
    <name evidence="1" type="ORF">TM49_17365</name>
</gene>
<dbReference type="KEGG" id="mey:TM49_17365"/>
<dbReference type="InterPro" id="IPR053734">
    <property type="entry name" value="Phage_Head-Tail_Connect_sf"/>
</dbReference>